<dbReference type="AlphaFoldDB" id="A0AAD4MMH2"/>
<accession>A0AAD4MMH2</accession>
<dbReference type="Proteomes" id="UP001201812">
    <property type="component" value="Unassembled WGS sequence"/>
</dbReference>
<protein>
    <submittedName>
        <fullName evidence="1">Uncharacterized protein</fullName>
    </submittedName>
</protein>
<comment type="caution">
    <text evidence="1">The sequence shown here is derived from an EMBL/GenBank/DDBJ whole genome shotgun (WGS) entry which is preliminary data.</text>
</comment>
<keyword evidence="2" id="KW-1185">Reference proteome</keyword>
<evidence type="ECO:0000313" key="1">
    <source>
        <dbReference type="EMBL" id="KAI1700287.1"/>
    </source>
</evidence>
<organism evidence="1 2">
    <name type="scientific">Ditylenchus destructor</name>
    <dbReference type="NCBI Taxonomy" id="166010"/>
    <lineage>
        <taxon>Eukaryota</taxon>
        <taxon>Metazoa</taxon>
        <taxon>Ecdysozoa</taxon>
        <taxon>Nematoda</taxon>
        <taxon>Chromadorea</taxon>
        <taxon>Rhabditida</taxon>
        <taxon>Tylenchina</taxon>
        <taxon>Tylenchomorpha</taxon>
        <taxon>Sphaerularioidea</taxon>
        <taxon>Anguinidae</taxon>
        <taxon>Anguininae</taxon>
        <taxon>Ditylenchus</taxon>
    </lineage>
</organism>
<evidence type="ECO:0000313" key="2">
    <source>
        <dbReference type="Proteomes" id="UP001201812"/>
    </source>
</evidence>
<dbReference type="EMBL" id="JAKKPZ010000150">
    <property type="protein sequence ID" value="KAI1700287.1"/>
    <property type="molecule type" value="Genomic_DNA"/>
</dbReference>
<gene>
    <name evidence="1" type="ORF">DdX_16806</name>
</gene>
<proteinExistence type="predicted"/>
<name>A0AAD4MMH2_9BILA</name>
<sequence length="326" mass="36669">MNHLASKRESERRDDSCQQRLSLPALKGNCFAKMSWLLFLLAISPCLFHAIQTAPKSNSLGNEAELSSDSASQTCLDCQLTSCDQCQTLAIAILWSKYESDLALTTVKMACRTDRMIHPYENFCAQIQGKEADFVNAVLESKKNGTGKEVCARSDFSVCDLSEIDDKDISEPMTLSTCEQCRRSLLVLTRHCTYIPIDGLPFDRLYYYNEALVDSLKKVCGNTSLLSYFFNENLLAEVLQLGFRLSIVDYQHRDGHWEKSLEVNGKYMTEFCAMIDGKEFDFVKSAMDCSGIKFKYDKVQPNCTVSGSDDDRGRMSKVCESLCTAV</sequence>
<reference evidence="1" key="1">
    <citation type="submission" date="2022-01" db="EMBL/GenBank/DDBJ databases">
        <title>Genome Sequence Resource for Two Populations of Ditylenchus destructor, the Migratory Endoparasitic Phytonematode.</title>
        <authorList>
            <person name="Zhang H."/>
            <person name="Lin R."/>
            <person name="Xie B."/>
        </authorList>
    </citation>
    <scope>NUCLEOTIDE SEQUENCE</scope>
    <source>
        <strain evidence="1">BazhouSP</strain>
    </source>
</reference>